<name>A0ABQ0KTV6_MYCCL</name>
<feature type="non-terminal residue" evidence="1">
    <location>
        <position position="64"/>
    </location>
</feature>
<gene>
    <name evidence="1" type="ORF">MCHLO_00040</name>
</gene>
<organism evidence="1 2">
    <name type="scientific">Mycena chlorophos</name>
    <name type="common">Agaric fungus</name>
    <name type="synonym">Agaricus chlorophos</name>
    <dbReference type="NCBI Taxonomy" id="658473"/>
    <lineage>
        <taxon>Eukaryota</taxon>
        <taxon>Fungi</taxon>
        <taxon>Dikarya</taxon>
        <taxon>Basidiomycota</taxon>
        <taxon>Agaricomycotina</taxon>
        <taxon>Agaricomycetes</taxon>
        <taxon>Agaricomycetidae</taxon>
        <taxon>Agaricales</taxon>
        <taxon>Marasmiineae</taxon>
        <taxon>Mycenaceae</taxon>
        <taxon>Mycena</taxon>
    </lineage>
</organism>
<reference evidence="1" key="1">
    <citation type="submission" date="2014-09" db="EMBL/GenBank/DDBJ databases">
        <title>Genome sequence of the luminous mushroom Mycena chlorophos for searching fungal bioluminescence genes.</title>
        <authorList>
            <person name="Tanaka Y."/>
            <person name="Kasuga D."/>
            <person name="Oba Y."/>
            <person name="Hase S."/>
            <person name="Sato K."/>
            <person name="Oba Y."/>
            <person name="Sakakibara Y."/>
        </authorList>
    </citation>
    <scope>NUCLEOTIDE SEQUENCE</scope>
</reference>
<dbReference type="EMBL" id="DF837735">
    <property type="protein sequence ID" value="GAT42321.1"/>
    <property type="molecule type" value="Genomic_DNA"/>
</dbReference>
<protein>
    <recommendedName>
        <fullName evidence="3">Secreted protein</fullName>
    </recommendedName>
</protein>
<evidence type="ECO:0000313" key="2">
    <source>
        <dbReference type="Proteomes" id="UP000815677"/>
    </source>
</evidence>
<dbReference type="Proteomes" id="UP000815677">
    <property type="component" value="Unassembled WGS sequence"/>
</dbReference>
<evidence type="ECO:0008006" key="3">
    <source>
        <dbReference type="Google" id="ProtNLM"/>
    </source>
</evidence>
<keyword evidence="2" id="KW-1185">Reference proteome</keyword>
<sequence>MPLRLRLLCITHLSPSSLFGRPTSTRAAPSHTRLRLDQRCTLWCPATKTHSVSESPTAAKTLIS</sequence>
<accession>A0ABQ0KTV6</accession>
<proteinExistence type="predicted"/>
<evidence type="ECO:0000313" key="1">
    <source>
        <dbReference type="EMBL" id="GAT42321.1"/>
    </source>
</evidence>